<dbReference type="AlphaFoldDB" id="A0A9P4Z0R1"/>
<dbReference type="OrthoDB" id="185373at2759"/>
<dbReference type="Proteomes" id="UP000749293">
    <property type="component" value="Unassembled WGS sequence"/>
</dbReference>
<dbReference type="InterPro" id="IPR011990">
    <property type="entry name" value="TPR-like_helical_dom_sf"/>
</dbReference>
<dbReference type="GO" id="GO:0003729">
    <property type="term" value="F:mRNA binding"/>
    <property type="evidence" value="ECO:0007669"/>
    <property type="project" value="TreeGrafter"/>
</dbReference>
<dbReference type="PANTHER" id="PTHR47934:SF6">
    <property type="entry name" value="MITOCHONDRIAL GROUP I INTRON SPLICING FACTOR CCM1-RELATED"/>
    <property type="match status" value="1"/>
</dbReference>
<evidence type="ECO:0000313" key="3">
    <source>
        <dbReference type="EMBL" id="KAF4126578.1"/>
    </source>
</evidence>
<evidence type="ECO:0000313" key="4">
    <source>
        <dbReference type="Proteomes" id="UP000749293"/>
    </source>
</evidence>
<dbReference type="EMBL" id="JAANYQ010000001">
    <property type="protein sequence ID" value="KAF4126578.1"/>
    <property type="molecule type" value="Genomic_DNA"/>
</dbReference>
<dbReference type="GeneID" id="55966544"/>
<proteinExistence type="predicted"/>
<evidence type="ECO:0000256" key="1">
    <source>
        <dbReference type="PROSITE-ProRule" id="PRU00708"/>
    </source>
</evidence>
<protein>
    <submittedName>
        <fullName evidence="3">Pentatricopeptide repeat-containing protein PET309</fullName>
    </submittedName>
</protein>
<dbReference type="Pfam" id="PF01535">
    <property type="entry name" value="PPR"/>
    <property type="match status" value="2"/>
</dbReference>
<dbReference type="RefSeq" id="XP_035325230.1">
    <property type="nucleotide sequence ID" value="XM_035462300.1"/>
</dbReference>
<feature type="region of interest" description="Disordered" evidence="2">
    <location>
        <begin position="102"/>
        <end position="172"/>
    </location>
</feature>
<dbReference type="GO" id="GO:0006396">
    <property type="term" value="P:RNA processing"/>
    <property type="evidence" value="ECO:0007669"/>
    <property type="project" value="TreeGrafter"/>
</dbReference>
<evidence type="ECO:0000256" key="2">
    <source>
        <dbReference type="SAM" id="MobiDB-lite"/>
    </source>
</evidence>
<feature type="compositionally biased region" description="Polar residues" evidence="2">
    <location>
        <begin position="46"/>
        <end position="59"/>
    </location>
</feature>
<dbReference type="Gene3D" id="1.25.40.10">
    <property type="entry name" value="Tetratricopeptide repeat domain"/>
    <property type="match status" value="1"/>
</dbReference>
<dbReference type="InterPro" id="IPR051114">
    <property type="entry name" value="Mito_RNA_Proc_CCM1"/>
</dbReference>
<dbReference type="GO" id="GO:0005739">
    <property type="term" value="C:mitochondrion"/>
    <property type="evidence" value="ECO:0007669"/>
    <property type="project" value="TreeGrafter"/>
</dbReference>
<organism evidence="3 4">
    <name type="scientific">Geosmithia morbida</name>
    <dbReference type="NCBI Taxonomy" id="1094350"/>
    <lineage>
        <taxon>Eukaryota</taxon>
        <taxon>Fungi</taxon>
        <taxon>Dikarya</taxon>
        <taxon>Ascomycota</taxon>
        <taxon>Pezizomycotina</taxon>
        <taxon>Sordariomycetes</taxon>
        <taxon>Hypocreomycetidae</taxon>
        <taxon>Hypocreales</taxon>
        <taxon>Bionectriaceae</taxon>
        <taxon>Geosmithia</taxon>
    </lineage>
</organism>
<sequence>MLERTAAGLESSNLNIRRVLSRPTSSSTRLPGPPRTGFSHGRGSWQRRSASTRKASISRNEQRHDDAPVSASASAAAAAAARVDGPVVLDFLYPRQTKVLLRQNPPSSPASSLNHSRYGAGRVGTSRDHRPSSSSVSTAQAITTGSYSQTASVDEHPPPPLPKPQSSRWDEVTVPPKNAYPVHGAKGADVTVDAAELTAEQDVLRGASSSRPGNGATLSELLADEEGRLFHDVWDIYCRLSPAERSAMQPLVVQYLSRSQSVVETGRALSLFRQVDVSQWDDKFLSASVLVLLRSGNQERAISVFKTGLRSSCLTGGLEYLLIDTVSKQQWATLLDVWTAYCSNLAQAEPSSMPRGSLLEPIGSLQSLGALYFSFERYLAADEGRVERWLDLDKTSRPALRLLRRTFATKALREPCPPRQASVILSFWRDPTMYENYLWRMLDRWYTKKISTSTARMLVDIYQDFKSLPGAKPSVDIMRGIFKLHYPNGVTALEGLYQDWIKSRGELSLWGFEKFLKFFAHRGDVKQVRELWKRYVEIFPWKLETPRGFHSIMNAYAQAGDVAGAEEELDRIINHYKVEPDLGIWNMLLKCYMRAEDYPKVLACFQEVSKMHKPDSFTYAHVMAMCSKKGDLEQTIHFFNEAQKNGVPISREMGLALVAAYCHNDKLLDAEKICTALAQRKITSTAVWNQLLLHNGMHGRLDKCYELLNAMKRYNLEWDHNTISHLLNALVRVNQVSPAFQVVRDASKNRLHVLQPEHFSIVMLGAVRTGDRPTAEALMSLMESLTMPVPFNAMVAYTHAALREAPNMRRTPQLGKQIVASLRRLVGEPGNDVRKLKLETRKIGRAVQLLVMFRDFTSVEELVNLFTDLFPQYKDGGEALPQDVLASLMFAYHRDGSYDSVIELWDQTWPLILKRCSTPDGTGIYPAHQYDVTRLVYRLAETFRAMDDGEGLLACVGQVTSAGFKLTSSTWDRVICGLADMGQWEPAMDWCETILMPEWRGWNPRPKSLSARREALNPRALQPTPHAVLALQTEWLEKRRLAAWSADVARRLADVEHRYPILHHAFTTSDYGDVNNPGPEAPWVVRGDLRLDRAITDILTPLPLSELRAMQNSLRRRERAMHDAAAAETTNPFRVLEDGRRTRAMLEGELKQLRSVLSQMLSRKKDD</sequence>
<feature type="repeat" description="PPR" evidence="1">
    <location>
        <begin position="615"/>
        <end position="649"/>
    </location>
</feature>
<keyword evidence="4" id="KW-1185">Reference proteome</keyword>
<reference evidence="3" key="1">
    <citation type="submission" date="2020-03" db="EMBL/GenBank/DDBJ databases">
        <title>Site-based positive gene gene selection in Geosmithia morbida across the United States reveals a broad range of putative effectors and factors for local host and environmental adapation.</title>
        <authorList>
            <person name="Onufrak A."/>
            <person name="Murdoch R.W."/>
            <person name="Gazis R."/>
            <person name="Huff M."/>
            <person name="Staton M."/>
            <person name="Klingeman W."/>
            <person name="Hadziabdic D."/>
        </authorList>
    </citation>
    <scope>NUCLEOTIDE SEQUENCE</scope>
    <source>
        <strain evidence="3">1262</strain>
    </source>
</reference>
<feature type="region of interest" description="Disordered" evidence="2">
    <location>
        <begin position="1"/>
        <end position="70"/>
    </location>
</feature>
<dbReference type="SUPFAM" id="SSF48452">
    <property type="entry name" value="TPR-like"/>
    <property type="match status" value="2"/>
</dbReference>
<name>A0A9P4Z0R1_9HYPO</name>
<gene>
    <name evidence="3" type="ORF">GMORB2_0314</name>
</gene>
<comment type="caution">
    <text evidence="3">The sequence shown here is derived from an EMBL/GenBank/DDBJ whole genome shotgun (WGS) entry which is preliminary data.</text>
</comment>
<dbReference type="InterPro" id="IPR002885">
    <property type="entry name" value="PPR_rpt"/>
</dbReference>
<dbReference type="PANTHER" id="PTHR47934">
    <property type="entry name" value="PENTATRICOPEPTIDE REPEAT-CONTAINING PROTEIN PET309, MITOCHONDRIAL"/>
    <property type="match status" value="1"/>
</dbReference>
<feature type="compositionally biased region" description="Polar residues" evidence="2">
    <location>
        <begin position="138"/>
        <end position="152"/>
    </location>
</feature>
<dbReference type="GO" id="GO:0007005">
    <property type="term" value="P:mitochondrion organization"/>
    <property type="evidence" value="ECO:0007669"/>
    <property type="project" value="TreeGrafter"/>
</dbReference>
<dbReference type="PROSITE" id="PS51375">
    <property type="entry name" value="PPR"/>
    <property type="match status" value="1"/>
</dbReference>
<accession>A0A9P4Z0R1</accession>